<gene>
    <name evidence="6" type="ORF">H8E41_00080</name>
</gene>
<dbReference type="Gene3D" id="1.20.1560.10">
    <property type="entry name" value="ABC transporter type 1, transmembrane domain"/>
    <property type="match status" value="1"/>
</dbReference>
<evidence type="ECO:0000256" key="2">
    <source>
        <dbReference type="ARBA" id="ARBA00022692"/>
    </source>
</evidence>
<evidence type="ECO:0000256" key="1">
    <source>
        <dbReference type="ARBA" id="ARBA00004651"/>
    </source>
</evidence>
<sequence>MPATTTQKTMRQTITFLLPFFRQYRRRLFFGFAALLGVDFLQLLVPRFVKKAV</sequence>
<protein>
    <submittedName>
        <fullName evidence="6">Uncharacterized protein</fullName>
    </submittedName>
</protein>
<reference evidence="6 7" key="1">
    <citation type="submission" date="2020-08" db="EMBL/GenBank/DDBJ databases">
        <title>Bridging the membrane lipid divide: bacteria of the FCB group superphylum have the potential to synthesize archaeal ether lipids.</title>
        <authorList>
            <person name="Villanueva L."/>
            <person name="Von Meijenfeldt F.A.B."/>
            <person name="Westbye A.B."/>
            <person name="Yadav S."/>
            <person name="Hopmans E.C."/>
            <person name="Dutilh B.E."/>
            <person name="Sinninghe Damste J.S."/>
        </authorList>
    </citation>
    <scope>NUCLEOTIDE SEQUENCE [LARGE SCALE GENOMIC DNA]</scope>
    <source>
        <strain evidence="6">NIOZ-UU47</strain>
    </source>
</reference>
<organism evidence="6 7">
    <name type="scientific">Candidatus Desulfobia pelagia</name>
    <dbReference type="NCBI Taxonomy" id="2841692"/>
    <lineage>
        <taxon>Bacteria</taxon>
        <taxon>Pseudomonadati</taxon>
        <taxon>Thermodesulfobacteriota</taxon>
        <taxon>Desulfobulbia</taxon>
        <taxon>Desulfobulbales</taxon>
        <taxon>Desulfobulbaceae</taxon>
        <taxon>Candidatus Desulfobia</taxon>
    </lineage>
</organism>
<evidence type="ECO:0000256" key="4">
    <source>
        <dbReference type="ARBA" id="ARBA00023136"/>
    </source>
</evidence>
<dbReference type="GO" id="GO:0005886">
    <property type="term" value="C:plasma membrane"/>
    <property type="evidence" value="ECO:0007669"/>
    <property type="project" value="UniProtKB-SubCell"/>
</dbReference>
<evidence type="ECO:0000256" key="3">
    <source>
        <dbReference type="ARBA" id="ARBA00022989"/>
    </source>
</evidence>
<evidence type="ECO:0000313" key="7">
    <source>
        <dbReference type="Proteomes" id="UP000614424"/>
    </source>
</evidence>
<dbReference type="AlphaFoldDB" id="A0A8J6NAU4"/>
<keyword evidence="3 5" id="KW-1133">Transmembrane helix</keyword>
<evidence type="ECO:0000313" key="6">
    <source>
        <dbReference type="EMBL" id="MBC8316274.1"/>
    </source>
</evidence>
<dbReference type="Proteomes" id="UP000614424">
    <property type="component" value="Unassembled WGS sequence"/>
</dbReference>
<proteinExistence type="predicted"/>
<dbReference type="GO" id="GO:0005524">
    <property type="term" value="F:ATP binding"/>
    <property type="evidence" value="ECO:0007669"/>
    <property type="project" value="InterPro"/>
</dbReference>
<comment type="caution">
    <text evidence="6">The sequence shown here is derived from an EMBL/GenBank/DDBJ whole genome shotgun (WGS) entry which is preliminary data.</text>
</comment>
<dbReference type="EMBL" id="JACNJZ010000007">
    <property type="protein sequence ID" value="MBC8316274.1"/>
    <property type="molecule type" value="Genomic_DNA"/>
</dbReference>
<keyword evidence="2 5" id="KW-0812">Transmembrane</keyword>
<evidence type="ECO:0000256" key="5">
    <source>
        <dbReference type="SAM" id="Phobius"/>
    </source>
</evidence>
<feature type="transmembrane region" description="Helical" evidence="5">
    <location>
        <begin position="28"/>
        <end position="49"/>
    </location>
</feature>
<dbReference type="InterPro" id="IPR036640">
    <property type="entry name" value="ABC1_TM_sf"/>
</dbReference>
<comment type="subcellular location">
    <subcellularLocation>
        <location evidence="1">Cell membrane</location>
        <topology evidence="1">Multi-pass membrane protein</topology>
    </subcellularLocation>
</comment>
<keyword evidence="4 5" id="KW-0472">Membrane</keyword>
<accession>A0A8J6NAU4</accession>
<name>A0A8J6NAU4_9BACT</name>
<feature type="non-terminal residue" evidence="6">
    <location>
        <position position="53"/>
    </location>
</feature>